<organism evidence="2 3">
    <name type="scientific">Periconia digitata</name>
    <dbReference type="NCBI Taxonomy" id="1303443"/>
    <lineage>
        <taxon>Eukaryota</taxon>
        <taxon>Fungi</taxon>
        <taxon>Dikarya</taxon>
        <taxon>Ascomycota</taxon>
        <taxon>Pezizomycotina</taxon>
        <taxon>Dothideomycetes</taxon>
        <taxon>Pleosporomycetidae</taxon>
        <taxon>Pleosporales</taxon>
        <taxon>Massarineae</taxon>
        <taxon>Periconiaceae</taxon>
        <taxon>Periconia</taxon>
    </lineage>
</organism>
<name>A0A9W4UT72_9PLEO</name>
<gene>
    <name evidence="2" type="ORF">PDIGIT_LOCUS13706</name>
</gene>
<protein>
    <recommendedName>
        <fullName evidence="4">Secreted protein</fullName>
    </recommendedName>
</protein>
<evidence type="ECO:0000313" key="3">
    <source>
        <dbReference type="Proteomes" id="UP001152607"/>
    </source>
</evidence>
<keyword evidence="1" id="KW-0732">Signal</keyword>
<reference evidence="2" key="1">
    <citation type="submission" date="2023-01" db="EMBL/GenBank/DDBJ databases">
        <authorList>
            <person name="Van Ghelder C."/>
            <person name="Rancurel C."/>
        </authorList>
    </citation>
    <scope>NUCLEOTIDE SEQUENCE</scope>
    <source>
        <strain evidence="2">CNCM I-4278</strain>
    </source>
</reference>
<keyword evidence="3" id="KW-1185">Reference proteome</keyword>
<dbReference type="Proteomes" id="UP001152607">
    <property type="component" value="Unassembled WGS sequence"/>
</dbReference>
<sequence>MNGILCKTSILTLILLSTSISLSQYRALTMNILYLTEASFAEKVKTRQAQKTEVLSFQAWMKCTICTLMIAHDLWLCRF</sequence>
<evidence type="ECO:0000313" key="2">
    <source>
        <dbReference type="EMBL" id="CAI6340526.1"/>
    </source>
</evidence>
<evidence type="ECO:0008006" key="4">
    <source>
        <dbReference type="Google" id="ProtNLM"/>
    </source>
</evidence>
<dbReference type="AlphaFoldDB" id="A0A9W4UT72"/>
<feature type="chain" id="PRO_5040943134" description="Secreted protein" evidence="1">
    <location>
        <begin position="24"/>
        <end position="79"/>
    </location>
</feature>
<dbReference type="EMBL" id="CAOQHR010000010">
    <property type="protein sequence ID" value="CAI6340526.1"/>
    <property type="molecule type" value="Genomic_DNA"/>
</dbReference>
<proteinExistence type="predicted"/>
<accession>A0A9W4UT72</accession>
<evidence type="ECO:0000256" key="1">
    <source>
        <dbReference type="SAM" id="SignalP"/>
    </source>
</evidence>
<feature type="signal peptide" evidence="1">
    <location>
        <begin position="1"/>
        <end position="23"/>
    </location>
</feature>
<comment type="caution">
    <text evidence="2">The sequence shown here is derived from an EMBL/GenBank/DDBJ whole genome shotgun (WGS) entry which is preliminary data.</text>
</comment>